<dbReference type="EMBL" id="CM007657">
    <property type="protein sequence ID" value="ONH94182.1"/>
    <property type="molecule type" value="Genomic_DNA"/>
</dbReference>
<reference evidence="2 3" key="1">
    <citation type="journal article" date="2013" name="Nat. Genet.">
        <title>The high-quality draft genome of peach (Prunus persica) identifies unique patterns of genetic diversity, domestication and genome evolution.</title>
        <authorList>
            <consortium name="International Peach Genome Initiative"/>
            <person name="Verde I."/>
            <person name="Abbott A.G."/>
            <person name="Scalabrin S."/>
            <person name="Jung S."/>
            <person name="Shu S."/>
            <person name="Marroni F."/>
            <person name="Zhebentyayeva T."/>
            <person name="Dettori M.T."/>
            <person name="Grimwood J."/>
            <person name="Cattonaro F."/>
            <person name="Zuccolo A."/>
            <person name="Rossini L."/>
            <person name="Jenkins J."/>
            <person name="Vendramin E."/>
            <person name="Meisel L.A."/>
            <person name="Decroocq V."/>
            <person name="Sosinski B."/>
            <person name="Prochnik S."/>
            <person name="Mitros T."/>
            <person name="Policriti A."/>
            <person name="Cipriani G."/>
            <person name="Dondini L."/>
            <person name="Ficklin S."/>
            <person name="Goodstein D.M."/>
            <person name="Xuan P."/>
            <person name="Del Fabbro C."/>
            <person name="Aramini V."/>
            <person name="Copetti D."/>
            <person name="Gonzalez S."/>
            <person name="Horner D.S."/>
            <person name="Falchi R."/>
            <person name="Lucas S."/>
            <person name="Mica E."/>
            <person name="Maldonado J."/>
            <person name="Lazzari B."/>
            <person name="Bielenberg D."/>
            <person name="Pirona R."/>
            <person name="Miculan M."/>
            <person name="Barakat A."/>
            <person name="Testolin R."/>
            <person name="Stella A."/>
            <person name="Tartarini S."/>
            <person name="Tonutti P."/>
            <person name="Arus P."/>
            <person name="Orellana A."/>
            <person name="Wells C."/>
            <person name="Main D."/>
            <person name="Vizzotto G."/>
            <person name="Silva H."/>
            <person name="Salamini F."/>
            <person name="Schmutz J."/>
            <person name="Morgante M."/>
            <person name="Rokhsar D.S."/>
        </authorList>
    </citation>
    <scope>NUCLEOTIDE SEQUENCE [LARGE SCALE GENOMIC DNA]</scope>
    <source>
        <strain evidence="3">cv. Nemared</strain>
    </source>
</reference>
<keyword evidence="3" id="KW-1185">Reference proteome</keyword>
<evidence type="ECO:0000256" key="1">
    <source>
        <dbReference type="SAM" id="MobiDB-lite"/>
    </source>
</evidence>
<feature type="region of interest" description="Disordered" evidence="1">
    <location>
        <begin position="1"/>
        <end position="20"/>
    </location>
</feature>
<dbReference type="Proteomes" id="UP000006882">
    <property type="component" value="Chromosome G7"/>
</dbReference>
<dbReference type="Gramene" id="ONH94182">
    <property type="protein sequence ID" value="ONH94182"/>
    <property type="gene ID" value="PRUPE_7G002700"/>
</dbReference>
<gene>
    <name evidence="2" type="ORF">PRUPE_7G002700</name>
</gene>
<feature type="compositionally biased region" description="Polar residues" evidence="1">
    <location>
        <begin position="8"/>
        <end position="18"/>
    </location>
</feature>
<name>A0A251N4B1_PRUPE</name>
<organism evidence="2 3">
    <name type="scientific">Prunus persica</name>
    <name type="common">Peach</name>
    <name type="synonym">Amygdalus persica</name>
    <dbReference type="NCBI Taxonomy" id="3760"/>
    <lineage>
        <taxon>Eukaryota</taxon>
        <taxon>Viridiplantae</taxon>
        <taxon>Streptophyta</taxon>
        <taxon>Embryophyta</taxon>
        <taxon>Tracheophyta</taxon>
        <taxon>Spermatophyta</taxon>
        <taxon>Magnoliopsida</taxon>
        <taxon>eudicotyledons</taxon>
        <taxon>Gunneridae</taxon>
        <taxon>Pentapetalae</taxon>
        <taxon>rosids</taxon>
        <taxon>fabids</taxon>
        <taxon>Rosales</taxon>
        <taxon>Rosaceae</taxon>
        <taxon>Amygdaloideae</taxon>
        <taxon>Amygdaleae</taxon>
        <taxon>Prunus</taxon>
    </lineage>
</organism>
<proteinExistence type="predicted"/>
<protein>
    <submittedName>
        <fullName evidence="2">Uncharacterized protein</fullName>
    </submittedName>
</protein>
<dbReference type="AlphaFoldDB" id="A0A251N4B1"/>
<sequence>MGAGSRALIQSQTETTRLQPPPTILMTILIPTTTMAKKVTAKRERKAFSDKEAI</sequence>
<accession>A0A251N4B1</accession>
<evidence type="ECO:0000313" key="3">
    <source>
        <dbReference type="Proteomes" id="UP000006882"/>
    </source>
</evidence>
<evidence type="ECO:0000313" key="2">
    <source>
        <dbReference type="EMBL" id="ONH94182.1"/>
    </source>
</evidence>